<keyword evidence="3 21" id="KW-0812">Transmembrane</keyword>
<dbReference type="PANTHER" id="PTHR11890">
    <property type="entry name" value="INTERLEUKIN-1 RECEPTOR FAMILY MEMBER"/>
    <property type="match status" value="1"/>
</dbReference>
<sequence>MHCGELFLILCVLIVKSASKNCIHRPQIHTIEGEPFYLKPCGVSSSVHKNGTATIRWFKGNASHGYRELNTESSPRITLNSYDLEFWPVELEDEGTYFSQVGNDLQNWTLTVIKRNEHSCFSEKLVKNRNVEVKKSLQITCENPNYSEPTKHTSLYKNCKEIVKPPMVQKDAEFGDEGYYSCVFSLRHNGKQYNITKTINITVTKGNSKITPAILGPKFDTVKVELGKDVELNCTALLNKNDLFYWSIRKEDISNPNVLEDTNKTTWTSEGKLHAFKKLRIRNINEKNLNVLYNCTVTNEEATDTKSFILVRKEIADIPGHVFVRGIIVAVFISVAVVCVVTLCVIYKVDLVLFYRRLVERDETLTDGKTYDAFVSYLRECHPENGEEYTFAVDTLPRVLEKQFGYKLCIFERDVVPGGAVVDEIHSLIEKSRRLIILLSKNYLAHGTRLELESGLHKALVERKIKIILIEFPPASSFTFLPPSLKLLKPYRVLKWKADNSLSYNSRFWKNLLYLMPAKPNKPWREESEALTVLSAPWSSTKLHVRTEGN</sequence>
<dbReference type="PROSITE" id="PS50104">
    <property type="entry name" value="TIR"/>
    <property type="match status" value="1"/>
</dbReference>
<evidence type="ECO:0000256" key="20">
    <source>
        <dbReference type="ARBA" id="ARBA00083615"/>
    </source>
</evidence>
<dbReference type="SMART" id="SM00409">
    <property type="entry name" value="IG"/>
    <property type="match status" value="3"/>
</dbReference>
<dbReference type="PRINTS" id="PR01537">
    <property type="entry name" value="INTRLKN1R1F"/>
</dbReference>
<evidence type="ECO:0000256" key="15">
    <source>
        <dbReference type="ARBA" id="ARBA00058411"/>
    </source>
</evidence>
<dbReference type="FunFam" id="3.40.50.10140:FF:000002">
    <property type="entry name" value="Interleukin 1 receptor accessory protein"/>
    <property type="match status" value="1"/>
</dbReference>
<evidence type="ECO:0000256" key="17">
    <source>
        <dbReference type="ARBA" id="ARBA00067620"/>
    </source>
</evidence>
<dbReference type="Proteomes" id="UP001108280">
    <property type="component" value="Chromosome 1"/>
</dbReference>
<keyword evidence="5" id="KW-0677">Repeat</keyword>
<evidence type="ECO:0000256" key="7">
    <source>
        <dbReference type="ARBA" id="ARBA00022989"/>
    </source>
</evidence>
<dbReference type="Gene3D" id="2.60.40.10">
    <property type="entry name" value="Immunoglobulins"/>
    <property type="match status" value="3"/>
</dbReference>
<evidence type="ECO:0000256" key="12">
    <source>
        <dbReference type="ARBA" id="ARBA00023180"/>
    </source>
</evidence>
<proteinExistence type="inferred from homology"/>
<feature type="domain" description="TIR" evidence="23">
    <location>
        <begin position="369"/>
        <end position="516"/>
    </location>
</feature>
<dbReference type="InterPro" id="IPR036179">
    <property type="entry name" value="Ig-like_dom_sf"/>
</dbReference>
<feature type="transmembrane region" description="Helical" evidence="21">
    <location>
        <begin position="322"/>
        <end position="347"/>
    </location>
</feature>
<dbReference type="GO" id="GO:0016787">
    <property type="term" value="F:hydrolase activity"/>
    <property type="evidence" value="ECO:0007669"/>
    <property type="project" value="UniProtKB-KW"/>
</dbReference>
<evidence type="ECO:0000256" key="18">
    <source>
        <dbReference type="ARBA" id="ARBA00075051"/>
    </source>
</evidence>
<dbReference type="Gene3D" id="3.40.50.10140">
    <property type="entry name" value="Toll/interleukin-1 receptor homology (TIR) domain"/>
    <property type="match status" value="1"/>
</dbReference>
<evidence type="ECO:0000256" key="6">
    <source>
        <dbReference type="ARBA" id="ARBA00022801"/>
    </source>
</evidence>
<feature type="chain" id="PRO_5039917984" description="Interleukin-18 receptor 1" evidence="22">
    <location>
        <begin position="20"/>
        <end position="550"/>
    </location>
</feature>
<dbReference type="SUPFAM" id="SSF48726">
    <property type="entry name" value="Immunoglobulin"/>
    <property type="match status" value="2"/>
</dbReference>
<evidence type="ECO:0000256" key="8">
    <source>
        <dbReference type="ARBA" id="ARBA00023027"/>
    </source>
</evidence>
<protein>
    <recommendedName>
        <fullName evidence="17">Interleukin-18 receptor 1</fullName>
    </recommendedName>
    <alternativeName>
        <fullName evidence="18">CD218 antigen-like family member A</fullName>
    </alternativeName>
    <alternativeName>
        <fullName evidence="19">IL1 receptor-related protein</fullName>
    </alternativeName>
    <alternativeName>
        <fullName evidence="20">Interleukin-18 receptor alpha</fullName>
    </alternativeName>
</protein>
<evidence type="ECO:0000256" key="9">
    <source>
        <dbReference type="ARBA" id="ARBA00023136"/>
    </source>
</evidence>
<dbReference type="GO" id="GO:0042007">
    <property type="term" value="F:interleukin-18 binding"/>
    <property type="evidence" value="ECO:0007669"/>
    <property type="project" value="TreeGrafter"/>
</dbReference>
<comment type="similarity">
    <text evidence="2">Belongs to the interleukin-1 receptor family.</text>
</comment>
<evidence type="ECO:0000256" key="10">
    <source>
        <dbReference type="ARBA" id="ARBA00023157"/>
    </source>
</evidence>
<dbReference type="CTD" id="8809"/>
<feature type="domain" description="Ig-like" evidence="24">
    <location>
        <begin position="217"/>
        <end position="309"/>
    </location>
</feature>
<evidence type="ECO:0000259" key="24">
    <source>
        <dbReference type="PROSITE" id="PS50835"/>
    </source>
</evidence>
<keyword evidence="11 26" id="KW-0675">Receptor</keyword>
<keyword evidence="14" id="KW-0393">Immunoglobulin domain</keyword>
<evidence type="ECO:0000313" key="26">
    <source>
        <dbReference type="RefSeq" id="XP_035309165.1"/>
    </source>
</evidence>
<dbReference type="SUPFAM" id="SSF52200">
    <property type="entry name" value="Toll/Interleukin receptor TIR domain"/>
    <property type="match status" value="1"/>
</dbReference>
<dbReference type="PROSITE" id="PS50835">
    <property type="entry name" value="IG_LIKE"/>
    <property type="match status" value="2"/>
</dbReference>
<dbReference type="InterPro" id="IPR015621">
    <property type="entry name" value="IL-1_rcpt_fam"/>
</dbReference>
<reference evidence="26" key="3">
    <citation type="submission" date="2025-08" db="UniProtKB">
        <authorList>
            <consortium name="RefSeq"/>
        </authorList>
    </citation>
    <scope>IDENTIFICATION</scope>
    <source>
        <strain evidence="26">17A/GY</strain>
        <tissue evidence="26">Liver</tissue>
    </source>
</reference>
<evidence type="ECO:0000256" key="21">
    <source>
        <dbReference type="SAM" id="Phobius"/>
    </source>
</evidence>
<evidence type="ECO:0000256" key="16">
    <source>
        <dbReference type="ARBA" id="ARBA00063819"/>
    </source>
</evidence>
<dbReference type="GeneID" id="100758160"/>
<keyword evidence="10" id="KW-1015">Disulfide bond</keyword>
<comment type="subunit">
    <text evidence="16">Forms a ternary complex with IL18 and IL18RAP. Within this complex, IL18R1 is involved in ligand-binding and IL18RAP in signaling leading to NF-kappa-B and JNK activation. Interacts with SLC12A3 in peritoneal macrophages; this interaction is increased by IL18 treatment.</text>
</comment>
<dbReference type="GO" id="GO:0006954">
    <property type="term" value="P:inflammatory response"/>
    <property type="evidence" value="ECO:0007669"/>
    <property type="project" value="UniProtKB-KW"/>
</dbReference>
<dbReference type="RefSeq" id="XP_035309984.1">
    <property type="nucleotide sequence ID" value="XM_035454093.1"/>
</dbReference>
<comment type="function">
    <text evidence="15">Within the IL18 receptor complex, responsible for the binding of the pro-inflammatory cytokine IL18, but not IL1A nor IL1B. Involved in IL18-mediated IFNG synthesis from T-helper 1 (Th1) cells. Contributes to IL18-induced cytokine production, either independently of SLC12A3, or as a complex with SLC12A3.</text>
</comment>
<dbReference type="InterPro" id="IPR007110">
    <property type="entry name" value="Ig-like_dom"/>
</dbReference>
<dbReference type="InterPro" id="IPR035897">
    <property type="entry name" value="Toll_tir_struct_dom_sf"/>
</dbReference>
<dbReference type="InterPro" id="IPR013783">
    <property type="entry name" value="Ig-like_fold"/>
</dbReference>
<organism evidence="25 26">
    <name type="scientific">Cricetulus griseus</name>
    <name type="common">Chinese hamster</name>
    <name type="synonym">Cricetulus barabensis griseus</name>
    <dbReference type="NCBI Taxonomy" id="10029"/>
    <lineage>
        <taxon>Eukaryota</taxon>
        <taxon>Metazoa</taxon>
        <taxon>Chordata</taxon>
        <taxon>Craniata</taxon>
        <taxon>Vertebrata</taxon>
        <taxon>Euteleostomi</taxon>
        <taxon>Mammalia</taxon>
        <taxon>Eutheria</taxon>
        <taxon>Euarchontoglires</taxon>
        <taxon>Glires</taxon>
        <taxon>Rodentia</taxon>
        <taxon>Myomorpha</taxon>
        <taxon>Muroidea</taxon>
        <taxon>Cricetidae</taxon>
        <taxon>Cricetinae</taxon>
        <taxon>Cricetulus</taxon>
    </lineage>
</organism>
<dbReference type="GO" id="GO:0032729">
    <property type="term" value="P:positive regulation of type II interferon production"/>
    <property type="evidence" value="ECO:0007669"/>
    <property type="project" value="UniProtKB-ARBA"/>
</dbReference>
<keyword evidence="9 21" id="KW-0472">Membrane</keyword>
<keyword evidence="6" id="KW-0378">Hydrolase</keyword>
<evidence type="ECO:0000256" key="4">
    <source>
        <dbReference type="ARBA" id="ARBA00022729"/>
    </source>
</evidence>
<dbReference type="GO" id="GO:0016020">
    <property type="term" value="C:membrane"/>
    <property type="evidence" value="ECO:0007669"/>
    <property type="project" value="UniProtKB-SubCell"/>
</dbReference>
<evidence type="ECO:0000256" key="2">
    <source>
        <dbReference type="ARBA" id="ARBA00009752"/>
    </source>
</evidence>
<feature type="domain" description="Ig-like" evidence="24">
    <location>
        <begin position="32"/>
        <end position="111"/>
    </location>
</feature>
<evidence type="ECO:0000313" key="25">
    <source>
        <dbReference type="Proteomes" id="UP001108280"/>
    </source>
</evidence>
<reference evidence="25" key="2">
    <citation type="journal article" date="2020" name="Biotechnol. Bioeng.">
        <title>Chromosome-scale scaffolds for the Chinese hamster reference genome assembly to facilitate the study of the CHO epigenome.</title>
        <authorList>
            <person name="Hilliard W."/>
            <person name="MacDonald M."/>
            <person name="Lee K.H."/>
        </authorList>
    </citation>
    <scope>NUCLEOTIDE SEQUENCE [LARGE SCALE GENOMIC DNA]</scope>
    <source>
        <strain evidence="25">17A/GY</strain>
    </source>
</reference>
<evidence type="ECO:0000256" key="1">
    <source>
        <dbReference type="ARBA" id="ARBA00004479"/>
    </source>
</evidence>
<reference evidence="25" key="1">
    <citation type="journal article" date="2018" name="Biotechnol. Bioeng.">
        <title>A reference genome of the Chinese hamster based on a hybrid assembly strategy.</title>
        <authorList>
            <person name="Rupp O."/>
            <person name="MacDonald M.L."/>
            <person name="Li S."/>
            <person name="Dhiman H."/>
            <person name="Polson S."/>
            <person name="Griep S."/>
            <person name="Heffner K."/>
            <person name="Hernandez I."/>
            <person name="Brinkrolf K."/>
            <person name="Jadhav V."/>
            <person name="Samoudi M."/>
            <person name="Hao H."/>
            <person name="Kingham B."/>
            <person name="Goesmann A."/>
            <person name="Betenbaugh M.J."/>
            <person name="Lewis N.E."/>
            <person name="Borth N."/>
            <person name="Lee K.H."/>
        </authorList>
    </citation>
    <scope>NUCLEOTIDE SEQUENCE [LARGE SCALE GENOMIC DNA]</scope>
    <source>
        <strain evidence="25">17A/GY</strain>
    </source>
</reference>
<name>A0A9J7KFQ3_CRIGR</name>
<evidence type="ECO:0000259" key="23">
    <source>
        <dbReference type="PROSITE" id="PS50104"/>
    </source>
</evidence>
<dbReference type="FunFam" id="2.60.40.10:FF:001543">
    <property type="entry name" value="Interleukin 18 receptor 1"/>
    <property type="match status" value="1"/>
</dbReference>
<evidence type="ECO:0000256" key="3">
    <source>
        <dbReference type="ARBA" id="ARBA00022692"/>
    </source>
</evidence>
<dbReference type="RefSeq" id="XP_035309165.1">
    <property type="nucleotide sequence ID" value="XM_035453274.1"/>
</dbReference>
<dbReference type="SMART" id="SM00255">
    <property type="entry name" value="TIR"/>
    <property type="match status" value="1"/>
</dbReference>
<evidence type="ECO:0000256" key="22">
    <source>
        <dbReference type="SAM" id="SignalP"/>
    </source>
</evidence>
<keyword evidence="8" id="KW-0520">NAD</keyword>
<keyword evidence="7 21" id="KW-1133">Transmembrane helix</keyword>
<dbReference type="GO" id="GO:0042008">
    <property type="term" value="F:interleukin-18 receptor activity"/>
    <property type="evidence" value="ECO:0007669"/>
    <property type="project" value="TreeGrafter"/>
</dbReference>
<keyword evidence="4 22" id="KW-0732">Signal</keyword>
<keyword evidence="12" id="KW-0325">Glycoprotein</keyword>
<dbReference type="InterPro" id="IPR003599">
    <property type="entry name" value="Ig_sub"/>
</dbReference>
<keyword evidence="25" id="KW-1185">Reference proteome</keyword>
<keyword evidence="13" id="KW-0395">Inflammatory response</keyword>
<dbReference type="FunFam" id="2.60.40.10:FF:001441">
    <property type="entry name" value="Interleukin-18 receptor 1"/>
    <property type="match status" value="1"/>
</dbReference>
<dbReference type="GO" id="GO:0006955">
    <property type="term" value="P:immune response"/>
    <property type="evidence" value="ECO:0007669"/>
    <property type="project" value="UniProtKB-ARBA"/>
</dbReference>
<gene>
    <name evidence="26" type="primary">Il18r1</name>
</gene>
<dbReference type="Pfam" id="PF01582">
    <property type="entry name" value="TIR"/>
    <property type="match status" value="1"/>
</dbReference>
<dbReference type="FunFam" id="2.60.40.10:FF:001410">
    <property type="entry name" value="Interleukin 18 receptor 1"/>
    <property type="match status" value="1"/>
</dbReference>
<dbReference type="PANTHER" id="PTHR11890:SF6">
    <property type="entry name" value="INTERLEUKIN-18 RECEPTOR 1"/>
    <property type="match status" value="1"/>
</dbReference>
<evidence type="ECO:0000256" key="19">
    <source>
        <dbReference type="ARBA" id="ARBA00076463"/>
    </source>
</evidence>
<feature type="signal peptide" evidence="22">
    <location>
        <begin position="1"/>
        <end position="19"/>
    </location>
</feature>
<dbReference type="KEGG" id="cge:100758160"/>
<evidence type="ECO:0000256" key="14">
    <source>
        <dbReference type="ARBA" id="ARBA00023319"/>
    </source>
</evidence>
<evidence type="ECO:0000256" key="11">
    <source>
        <dbReference type="ARBA" id="ARBA00023170"/>
    </source>
</evidence>
<comment type="subcellular location">
    <subcellularLocation>
        <location evidence="1">Membrane</location>
        <topology evidence="1">Single-pass type I membrane protein</topology>
    </subcellularLocation>
</comment>
<evidence type="ECO:0000256" key="5">
    <source>
        <dbReference type="ARBA" id="ARBA00022737"/>
    </source>
</evidence>
<dbReference type="InterPro" id="IPR000157">
    <property type="entry name" value="TIR_dom"/>
</dbReference>
<evidence type="ECO:0000256" key="13">
    <source>
        <dbReference type="ARBA" id="ARBA00023198"/>
    </source>
</evidence>
<dbReference type="OrthoDB" id="9940746at2759"/>
<accession>A0A9J7KFQ3</accession>
<dbReference type="AlphaFoldDB" id="A0A9J7KFQ3"/>